<evidence type="ECO:0000259" key="1">
    <source>
        <dbReference type="Pfam" id="PF13466"/>
    </source>
</evidence>
<dbReference type="SUPFAM" id="SSF52091">
    <property type="entry name" value="SpoIIaa-like"/>
    <property type="match status" value="1"/>
</dbReference>
<evidence type="ECO:0000313" key="3">
    <source>
        <dbReference type="Proteomes" id="UP001501867"/>
    </source>
</evidence>
<dbReference type="Proteomes" id="UP001501867">
    <property type="component" value="Unassembled WGS sequence"/>
</dbReference>
<evidence type="ECO:0000313" key="2">
    <source>
        <dbReference type="EMBL" id="GAA0305605.1"/>
    </source>
</evidence>
<proteinExistence type="predicted"/>
<keyword evidence="3" id="KW-1185">Reference proteome</keyword>
<dbReference type="EMBL" id="BAAABV010000023">
    <property type="protein sequence ID" value="GAA0305605.1"/>
    <property type="molecule type" value="Genomic_DNA"/>
</dbReference>
<comment type="caution">
    <text evidence="2">The sequence shown here is derived from an EMBL/GenBank/DDBJ whole genome shotgun (WGS) entry which is preliminary data.</text>
</comment>
<feature type="domain" description="MlaB-like STAS" evidence="1">
    <location>
        <begin position="16"/>
        <end position="85"/>
    </location>
</feature>
<protein>
    <recommendedName>
        <fullName evidence="1">MlaB-like STAS domain-containing protein</fullName>
    </recommendedName>
</protein>
<name>A0ABP3F8M5_9ACTN</name>
<dbReference type="InterPro" id="IPR058548">
    <property type="entry name" value="MlaB-like_STAS"/>
</dbReference>
<gene>
    <name evidence="2" type="ORF">GCM10010302_50330</name>
</gene>
<dbReference type="Gene3D" id="3.30.750.24">
    <property type="entry name" value="STAS domain"/>
    <property type="match status" value="1"/>
</dbReference>
<reference evidence="3" key="1">
    <citation type="journal article" date="2019" name="Int. J. Syst. Evol. Microbiol.">
        <title>The Global Catalogue of Microorganisms (GCM) 10K type strain sequencing project: providing services to taxonomists for standard genome sequencing and annotation.</title>
        <authorList>
            <consortium name="The Broad Institute Genomics Platform"/>
            <consortium name="The Broad Institute Genome Sequencing Center for Infectious Disease"/>
            <person name="Wu L."/>
            <person name="Ma J."/>
        </authorList>
    </citation>
    <scope>NUCLEOTIDE SEQUENCE [LARGE SCALE GENOMIC DNA]</scope>
    <source>
        <strain evidence="3">JCM 4505</strain>
    </source>
</reference>
<accession>A0ABP3F8M5</accession>
<dbReference type="Pfam" id="PF13466">
    <property type="entry name" value="STAS_2"/>
    <property type="match status" value="1"/>
</dbReference>
<dbReference type="InterPro" id="IPR036513">
    <property type="entry name" value="STAS_dom_sf"/>
</dbReference>
<dbReference type="RefSeq" id="WP_344163883.1">
    <property type="nucleotide sequence ID" value="NZ_BAAABV010000023.1"/>
</dbReference>
<organism evidence="2 3">
    <name type="scientific">Streptomyces polychromogenes</name>
    <dbReference type="NCBI Taxonomy" id="67342"/>
    <lineage>
        <taxon>Bacteria</taxon>
        <taxon>Bacillati</taxon>
        <taxon>Actinomycetota</taxon>
        <taxon>Actinomycetes</taxon>
        <taxon>Kitasatosporales</taxon>
        <taxon>Streptomycetaceae</taxon>
        <taxon>Streptomyces</taxon>
    </lineage>
</organism>
<sequence length="112" mass="11284">MEIRRLALPGPSPTEQDTARLCARLARLYDDGADAVVCEAGAVTAPGLGAVAVLARLRLAARGRGALTVTGATPALRALLDLVGLVELLGEAEQGEPAGGVQEGVEADDAAL</sequence>